<dbReference type="EMBL" id="JAPZED010000005">
    <property type="protein sequence ID" value="MCZ7693658.1"/>
    <property type="molecule type" value="Genomic_DNA"/>
</dbReference>
<evidence type="ECO:0000256" key="3">
    <source>
        <dbReference type="ARBA" id="ARBA00023125"/>
    </source>
</evidence>
<gene>
    <name evidence="14" type="ORF">CDL20_03035</name>
    <name evidence="12" type="ORF">CDL23_13470</name>
    <name evidence="13" type="ORF">CDL26_01720</name>
    <name evidence="11" type="ORF">O8D18_06340</name>
    <name evidence="10" type="ORF">OZZ17_10160</name>
</gene>
<name>A0A2N5Q2S7_MEDGN</name>
<evidence type="ECO:0000313" key="11">
    <source>
        <dbReference type="EMBL" id="MCZ7693658.1"/>
    </source>
</evidence>
<reference evidence="10" key="2">
    <citation type="submission" date="2022-11" db="EMBL/GenBank/DDBJ databases">
        <title>Temperate bacteriophages infecting mucin-degrading bacterium Ruminococcus gnavus from the human gut.</title>
        <authorList>
            <person name="Buttimer C."/>
        </authorList>
    </citation>
    <scope>NUCLEOTIDE SEQUENCE</scope>
    <source>
        <strain evidence="10">CCUG 49994</strain>
    </source>
</reference>
<dbReference type="Proteomes" id="UP000234840">
    <property type="component" value="Unassembled WGS sequence"/>
</dbReference>
<dbReference type="PROSITE" id="PS51755">
    <property type="entry name" value="OMPR_PHOB"/>
    <property type="match status" value="1"/>
</dbReference>
<protein>
    <recommendedName>
        <fullName evidence="1">Stage 0 sporulation protein A homolog</fullName>
    </recommendedName>
</protein>
<feature type="domain" description="OmpR/PhoB-type" evidence="9">
    <location>
        <begin position="122"/>
        <end position="220"/>
    </location>
</feature>
<dbReference type="GO" id="GO:0000156">
    <property type="term" value="F:phosphorelay response regulator activity"/>
    <property type="evidence" value="ECO:0007669"/>
    <property type="project" value="TreeGrafter"/>
</dbReference>
<evidence type="ECO:0000256" key="5">
    <source>
        <dbReference type="ARBA" id="ARBA00024867"/>
    </source>
</evidence>
<evidence type="ECO:0000256" key="6">
    <source>
        <dbReference type="PROSITE-ProRule" id="PRU00169"/>
    </source>
</evidence>
<dbReference type="AlphaFoldDB" id="A0A2N5Q2S7"/>
<dbReference type="Proteomes" id="UP000235093">
    <property type="component" value="Unassembled WGS sequence"/>
</dbReference>
<feature type="domain" description="Response regulatory" evidence="8">
    <location>
        <begin position="3"/>
        <end position="113"/>
    </location>
</feature>
<dbReference type="SUPFAM" id="SSF52172">
    <property type="entry name" value="CheY-like"/>
    <property type="match status" value="1"/>
</dbReference>
<reference evidence="15 16" key="1">
    <citation type="journal article" date="2017" name="Genome Med.">
        <title>A novel Ruminococcus gnavus clade enriched in inflammatory bowel disease patients.</title>
        <authorList>
            <person name="Hall A.B."/>
            <person name="Yassour M."/>
            <person name="Sauk J."/>
            <person name="Garner A."/>
            <person name="Jiang X."/>
            <person name="Arthur T."/>
            <person name="Lagoudas G.K."/>
            <person name="Vatanen T."/>
            <person name="Fornelos N."/>
            <person name="Wilson R."/>
            <person name="Bertha M."/>
            <person name="Cohen M."/>
            <person name="Garber J."/>
            <person name="Khalili H."/>
            <person name="Gevers D."/>
            <person name="Ananthakrishnan A.N."/>
            <person name="Kugathasan S."/>
            <person name="Lander E.S."/>
            <person name="Blainey P."/>
            <person name="Vlamakis H."/>
            <person name="Xavier R.J."/>
            <person name="Huttenhower C."/>
        </authorList>
    </citation>
    <scope>NUCLEOTIDE SEQUENCE [LARGE SCALE GENOMIC DNA]</scope>
    <source>
        <strain evidence="13 16">RJX1124</strain>
        <strain evidence="12 17">RJX1125</strain>
        <strain evidence="14 15">RJX1128</strain>
    </source>
</reference>
<dbReference type="GO" id="GO:0000976">
    <property type="term" value="F:transcription cis-regulatory region binding"/>
    <property type="evidence" value="ECO:0007669"/>
    <property type="project" value="TreeGrafter"/>
</dbReference>
<keyword evidence="4" id="KW-0804">Transcription</keyword>
<dbReference type="Pfam" id="PF00072">
    <property type="entry name" value="Response_reg"/>
    <property type="match status" value="1"/>
</dbReference>
<dbReference type="InterPro" id="IPR039420">
    <property type="entry name" value="WalR-like"/>
</dbReference>
<evidence type="ECO:0000256" key="4">
    <source>
        <dbReference type="ARBA" id="ARBA00023163"/>
    </source>
</evidence>
<dbReference type="Pfam" id="PF00486">
    <property type="entry name" value="Trans_reg_C"/>
    <property type="match status" value="1"/>
</dbReference>
<evidence type="ECO:0000313" key="17">
    <source>
        <dbReference type="Proteomes" id="UP000235093"/>
    </source>
</evidence>
<organism evidence="14 15">
    <name type="scientific">Mediterraneibacter gnavus</name>
    <name type="common">Ruminococcus gnavus</name>
    <dbReference type="NCBI Taxonomy" id="33038"/>
    <lineage>
        <taxon>Bacteria</taxon>
        <taxon>Bacillati</taxon>
        <taxon>Bacillota</taxon>
        <taxon>Clostridia</taxon>
        <taxon>Lachnospirales</taxon>
        <taxon>Lachnospiraceae</taxon>
        <taxon>Mediterraneibacter</taxon>
    </lineage>
</organism>
<dbReference type="Gene3D" id="3.40.50.2300">
    <property type="match status" value="1"/>
</dbReference>
<evidence type="ECO:0000259" key="9">
    <source>
        <dbReference type="PROSITE" id="PS51755"/>
    </source>
</evidence>
<dbReference type="InterPro" id="IPR001867">
    <property type="entry name" value="OmpR/PhoB-type_DNA-bd"/>
</dbReference>
<evidence type="ECO:0000259" key="8">
    <source>
        <dbReference type="PROSITE" id="PS50110"/>
    </source>
</evidence>
<feature type="DNA-binding region" description="OmpR/PhoB-type" evidence="7">
    <location>
        <begin position="122"/>
        <end position="220"/>
    </location>
</feature>
<dbReference type="SMART" id="SM00862">
    <property type="entry name" value="Trans_reg_C"/>
    <property type="match status" value="1"/>
</dbReference>
<dbReference type="Gene3D" id="6.10.250.690">
    <property type="match status" value="1"/>
</dbReference>
<accession>A0A2N5Q2S7</accession>
<dbReference type="GO" id="GO:0032993">
    <property type="term" value="C:protein-DNA complex"/>
    <property type="evidence" value="ECO:0007669"/>
    <property type="project" value="TreeGrafter"/>
</dbReference>
<dbReference type="Proteomes" id="UP000234891">
    <property type="component" value="Unassembled WGS sequence"/>
</dbReference>
<feature type="modified residue" description="4-aspartylphosphate" evidence="6">
    <location>
        <position position="52"/>
    </location>
</feature>
<dbReference type="PROSITE" id="PS50110">
    <property type="entry name" value="RESPONSE_REGULATORY"/>
    <property type="match status" value="1"/>
</dbReference>
<dbReference type="InterPro" id="IPR036388">
    <property type="entry name" value="WH-like_DNA-bd_sf"/>
</dbReference>
<dbReference type="RefSeq" id="WP_022037234.1">
    <property type="nucleotide sequence ID" value="NZ_BAABXV010000001.1"/>
</dbReference>
<dbReference type="Gene3D" id="1.10.10.10">
    <property type="entry name" value="Winged helix-like DNA-binding domain superfamily/Winged helix DNA-binding domain"/>
    <property type="match status" value="1"/>
</dbReference>
<keyword evidence="6" id="KW-0597">Phosphoprotein</keyword>
<dbReference type="EMBL" id="NIHT01000024">
    <property type="protein sequence ID" value="PLT72348.1"/>
    <property type="molecule type" value="Genomic_DNA"/>
</dbReference>
<dbReference type="Proteomes" id="UP001079535">
    <property type="component" value="Unassembled WGS sequence"/>
</dbReference>
<keyword evidence="2" id="KW-0805">Transcription regulation</keyword>
<dbReference type="InterPro" id="IPR001789">
    <property type="entry name" value="Sig_transdc_resp-reg_receiver"/>
</dbReference>
<comment type="function">
    <text evidence="5">May play the central regulatory role in sporulation. It may be an element of the effector pathway responsible for the activation of sporulation genes in response to nutritional stress. Spo0A may act in concert with spo0H (a sigma factor) to control the expression of some genes that are critical to the sporulation process.</text>
</comment>
<evidence type="ECO:0000256" key="7">
    <source>
        <dbReference type="PROSITE-ProRule" id="PRU01091"/>
    </source>
</evidence>
<evidence type="ECO:0000256" key="2">
    <source>
        <dbReference type="ARBA" id="ARBA00023015"/>
    </source>
</evidence>
<dbReference type="InterPro" id="IPR011006">
    <property type="entry name" value="CheY-like_superfamily"/>
</dbReference>
<dbReference type="GO" id="GO:0006355">
    <property type="term" value="P:regulation of DNA-templated transcription"/>
    <property type="evidence" value="ECO:0007669"/>
    <property type="project" value="InterPro"/>
</dbReference>
<comment type="caution">
    <text evidence="14">The sequence shown here is derived from an EMBL/GenBank/DDBJ whole genome shotgun (WGS) entry which is preliminary data.</text>
</comment>
<evidence type="ECO:0000313" key="16">
    <source>
        <dbReference type="Proteomes" id="UP000234891"/>
    </source>
</evidence>
<dbReference type="GO" id="GO:0005829">
    <property type="term" value="C:cytosol"/>
    <property type="evidence" value="ECO:0007669"/>
    <property type="project" value="TreeGrafter"/>
</dbReference>
<evidence type="ECO:0000313" key="13">
    <source>
        <dbReference type="EMBL" id="PLT74808.1"/>
    </source>
</evidence>
<dbReference type="PANTHER" id="PTHR48111:SF2">
    <property type="entry name" value="RESPONSE REGULATOR SAER"/>
    <property type="match status" value="1"/>
</dbReference>
<evidence type="ECO:0000313" key="10">
    <source>
        <dbReference type="EMBL" id="MCZ0667905.1"/>
    </source>
</evidence>
<evidence type="ECO:0000313" key="15">
    <source>
        <dbReference type="Proteomes" id="UP000234840"/>
    </source>
</evidence>
<sequence>MSHILIIDDDIHINEMLEEVLIQEGYQVSHAYSGTEALLFLANEKPDLILLDLMLPGLTGEEVLPQIEKIPVIVMSAKVEVKDKVALLLNGAEDYITKPFEIEELLARIVVQLRKSTRLDSSEKLMYREITVNMVTHEAWVGEHEVKLTKTEFAILKILLEHPKQVITKTVLLDRVSEETPDCMESSLRVHISNLRKKLREISGKDYIEAVWGIGFKMAE</sequence>
<dbReference type="PANTHER" id="PTHR48111">
    <property type="entry name" value="REGULATOR OF RPOS"/>
    <property type="match status" value="1"/>
</dbReference>
<evidence type="ECO:0000256" key="1">
    <source>
        <dbReference type="ARBA" id="ARBA00018672"/>
    </source>
</evidence>
<dbReference type="EMBL" id="NIHS01000002">
    <property type="protein sequence ID" value="PLT74808.1"/>
    <property type="molecule type" value="Genomic_DNA"/>
</dbReference>
<keyword evidence="3 7" id="KW-0238">DNA-binding</keyword>
<proteinExistence type="predicted"/>
<dbReference type="EMBL" id="JAPRAY010000013">
    <property type="protein sequence ID" value="MCZ0667905.1"/>
    <property type="molecule type" value="Genomic_DNA"/>
</dbReference>
<reference evidence="11" key="3">
    <citation type="submission" date="2022-12" db="EMBL/GenBank/DDBJ databases">
        <title>Genome of R. gnavus strain RSHDN_123.</title>
        <authorList>
            <person name="Abdugheni R."/>
        </authorList>
    </citation>
    <scope>NUCLEOTIDE SEQUENCE</scope>
    <source>
        <strain evidence="11">RSHDN_123</strain>
    </source>
</reference>
<dbReference type="CDD" id="cd00383">
    <property type="entry name" value="trans_reg_C"/>
    <property type="match status" value="1"/>
</dbReference>
<dbReference type="Proteomes" id="UP001148455">
    <property type="component" value="Unassembled WGS sequence"/>
</dbReference>
<evidence type="ECO:0000313" key="12">
    <source>
        <dbReference type="EMBL" id="PLT72348.1"/>
    </source>
</evidence>
<evidence type="ECO:0000313" key="14">
    <source>
        <dbReference type="EMBL" id="PLT88762.1"/>
    </source>
</evidence>
<dbReference type="EMBL" id="NIHW01000004">
    <property type="protein sequence ID" value="PLT88762.1"/>
    <property type="molecule type" value="Genomic_DNA"/>
</dbReference>
<dbReference type="SMART" id="SM00448">
    <property type="entry name" value="REC"/>
    <property type="match status" value="1"/>
</dbReference>